<gene>
    <name evidence="2" type="ORF">Snoj_28290</name>
</gene>
<evidence type="ECO:0000313" key="3">
    <source>
        <dbReference type="Proteomes" id="UP000613974"/>
    </source>
</evidence>
<feature type="region of interest" description="Disordered" evidence="1">
    <location>
        <begin position="1"/>
        <end position="31"/>
    </location>
</feature>
<dbReference type="Proteomes" id="UP000613974">
    <property type="component" value="Unassembled WGS sequence"/>
</dbReference>
<evidence type="ECO:0000313" key="2">
    <source>
        <dbReference type="EMBL" id="GHI68911.1"/>
    </source>
</evidence>
<sequence length="103" mass="10757">MSESTPNSKGPAKVQMSPESTQAEPALVPVSEVDPEDVGTLALEYRDGRPVIIVSGGEFVPAGLKVVSEDGEVVGVYRRFTAGSGTQDNAVLTALMALNVVIR</sequence>
<dbReference type="RefSeq" id="WP_189748682.1">
    <property type="nucleotide sequence ID" value="NZ_BMRL01000064.1"/>
</dbReference>
<protein>
    <submittedName>
        <fullName evidence="2">Uncharacterized protein</fullName>
    </submittedName>
</protein>
<dbReference type="EMBL" id="BNEC01000005">
    <property type="protein sequence ID" value="GHI68911.1"/>
    <property type="molecule type" value="Genomic_DNA"/>
</dbReference>
<proteinExistence type="predicted"/>
<dbReference type="GeneID" id="95587235"/>
<comment type="caution">
    <text evidence="2">The sequence shown here is derived from an EMBL/GenBank/DDBJ whole genome shotgun (WGS) entry which is preliminary data.</text>
</comment>
<organism evidence="2 3">
    <name type="scientific">Streptomyces nojiriensis</name>
    <dbReference type="NCBI Taxonomy" id="66374"/>
    <lineage>
        <taxon>Bacteria</taxon>
        <taxon>Bacillati</taxon>
        <taxon>Actinomycetota</taxon>
        <taxon>Actinomycetes</taxon>
        <taxon>Kitasatosporales</taxon>
        <taxon>Streptomycetaceae</taxon>
        <taxon>Streptomyces</taxon>
    </lineage>
</organism>
<accession>A0ABQ3SLA4</accession>
<reference evidence="3" key="1">
    <citation type="submission" date="2023-07" db="EMBL/GenBank/DDBJ databases">
        <title>Whole genome shotgun sequence of Streptomyces nojiriensis NBRC 13794.</title>
        <authorList>
            <person name="Komaki H."/>
            <person name="Tamura T."/>
        </authorList>
    </citation>
    <scope>NUCLEOTIDE SEQUENCE [LARGE SCALE GENOMIC DNA]</scope>
    <source>
        <strain evidence="3">NBRC 13794</strain>
    </source>
</reference>
<keyword evidence="3" id="KW-1185">Reference proteome</keyword>
<evidence type="ECO:0000256" key="1">
    <source>
        <dbReference type="SAM" id="MobiDB-lite"/>
    </source>
</evidence>
<name>A0ABQ3SLA4_9ACTN</name>